<dbReference type="GO" id="GO:0006935">
    <property type="term" value="P:chemotaxis"/>
    <property type="evidence" value="ECO:0007669"/>
    <property type="project" value="UniProtKB-KW"/>
</dbReference>
<comment type="subcellular location">
    <subcellularLocation>
        <location evidence="1">Membrane</location>
    </subcellularLocation>
</comment>
<evidence type="ECO:0000256" key="3">
    <source>
        <dbReference type="ARBA" id="ARBA00029447"/>
    </source>
</evidence>
<protein>
    <submittedName>
        <fullName evidence="9">Methyl-accepting chemotaxis protein</fullName>
    </submittedName>
</protein>
<dbReference type="GO" id="GO:0007165">
    <property type="term" value="P:signal transduction"/>
    <property type="evidence" value="ECO:0007669"/>
    <property type="project" value="UniProtKB-KW"/>
</dbReference>
<evidence type="ECO:0000256" key="1">
    <source>
        <dbReference type="ARBA" id="ARBA00004370"/>
    </source>
</evidence>
<dbReference type="SMART" id="SM00283">
    <property type="entry name" value="MA"/>
    <property type="match status" value="1"/>
</dbReference>
<feature type="domain" description="HAMP" evidence="8">
    <location>
        <begin position="244"/>
        <end position="296"/>
    </location>
</feature>
<name>A0A1H3X730_9BACT</name>
<dbReference type="Pfam" id="PF00672">
    <property type="entry name" value="HAMP"/>
    <property type="match status" value="1"/>
</dbReference>
<dbReference type="InterPro" id="IPR021796">
    <property type="entry name" value="Tll0287-like_dom"/>
</dbReference>
<dbReference type="PANTHER" id="PTHR43531">
    <property type="entry name" value="PROTEIN ICFG"/>
    <property type="match status" value="1"/>
</dbReference>
<evidence type="ECO:0000259" key="7">
    <source>
        <dbReference type="PROSITE" id="PS50111"/>
    </source>
</evidence>
<dbReference type="OrthoDB" id="9816383at2"/>
<feature type="region of interest" description="Disordered" evidence="5">
    <location>
        <begin position="545"/>
        <end position="564"/>
    </location>
</feature>
<feature type="transmembrane region" description="Helical" evidence="6">
    <location>
        <begin position="226"/>
        <end position="247"/>
    </location>
</feature>
<dbReference type="InterPro" id="IPR004089">
    <property type="entry name" value="MCPsignal_dom"/>
</dbReference>
<dbReference type="Pfam" id="PF00015">
    <property type="entry name" value="MCPsignal"/>
    <property type="match status" value="1"/>
</dbReference>
<feature type="transmembrane region" description="Helical" evidence="6">
    <location>
        <begin position="12"/>
        <end position="31"/>
    </location>
</feature>
<keyword evidence="2" id="KW-0145">Chemotaxis</keyword>
<dbReference type="EMBL" id="FNQN01000002">
    <property type="protein sequence ID" value="SDZ95217.1"/>
    <property type="molecule type" value="Genomic_DNA"/>
</dbReference>
<gene>
    <name evidence="9" type="ORF">SAMN05660420_00854</name>
</gene>
<dbReference type="SMART" id="SM00304">
    <property type="entry name" value="HAMP"/>
    <property type="match status" value="1"/>
</dbReference>
<evidence type="ECO:0000256" key="4">
    <source>
        <dbReference type="PROSITE-ProRule" id="PRU00284"/>
    </source>
</evidence>
<keyword evidence="6" id="KW-0472">Membrane</keyword>
<dbReference type="Gene3D" id="1.10.287.950">
    <property type="entry name" value="Methyl-accepting chemotaxis protein"/>
    <property type="match status" value="1"/>
</dbReference>
<evidence type="ECO:0000256" key="5">
    <source>
        <dbReference type="SAM" id="MobiDB-lite"/>
    </source>
</evidence>
<evidence type="ECO:0000256" key="6">
    <source>
        <dbReference type="SAM" id="Phobius"/>
    </source>
</evidence>
<feature type="compositionally biased region" description="Polar residues" evidence="5">
    <location>
        <begin position="545"/>
        <end position="556"/>
    </location>
</feature>
<dbReference type="SUPFAM" id="SSF58104">
    <property type="entry name" value="Methyl-accepting chemotaxis protein (MCP) signaling domain"/>
    <property type="match status" value="1"/>
</dbReference>
<dbReference type="STRING" id="37625.SAMN05660420_00854"/>
<keyword evidence="4" id="KW-0807">Transducer</keyword>
<dbReference type="GO" id="GO:0004888">
    <property type="term" value="F:transmembrane signaling receptor activity"/>
    <property type="evidence" value="ECO:0007669"/>
    <property type="project" value="TreeGrafter"/>
</dbReference>
<evidence type="ECO:0000259" key="8">
    <source>
        <dbReference type="PROSITE" id="PS50885"/>
    </source>
</evidence>
<comment type="similarity">
    <text evidence="3">Belongs to the methyl-accepting chemotaxis (MCP) protein family.</text>
</comment>
<feature type="region of interest" description="Disordered" evidence="5">
    <location>
        <begin position="580"/>
        <end position="636"/>
    </location>
</feature>
<dbReference type="RefSeq" id="WP_092345061.1">
    <property type="nucleotide sequence ID" value="NZ_FNQN01000002.1"/>
</dbReference>
<dbReference type="Pfam" id="PF11845">
    <property type="entry name" value="Tll0287-like"/>
    <property type="match status" value="1"/>
</dbReference>
<accession>A0A1H3X730</accession>
<keyword evidence="6" id="KW-1133">Transmembrane helix</keyword>
<feature type="domain" description="Methyl-accepting transducer" evidence="7">
    <location>
        <begin position="336"/>
        <end position="565"/>
    </location>
</feature>
<reference evidence="9 10" key="1">
    <citation type="submission" date="2016-10" db="EMBL/GenBank/DDBJ databases">
        <authorList>
            <person name="de Groot N.N."/>
        </authorList>
    </citation>
    <scope>NUCLEOTIDE SEQUENCE [LARGE SCALE GENOMIC DNA]</scope>
    <source>
        <strain evidence="9 10">DSM 7343</strain>
    </source>
</reference>
<evidence type="ECO:0000256" key="2">
    <source>
        <dbReference type="ARBA" id="ARBA00022500"/>
    </source>
</evidence>
<keyword evidence="10" id="KW-1185">Reference proteome</keyword>
<dbReference type="AlphaFoldDB" id="A0A1H3X730"/>
<dbReference type="CDD" id="cd11386">
    <property type="entry name" value="MCP_signal"/>
    <property type="match status" value="1"/>
</dbReference>
<feature type="compositionally biased region" description="Pro residues" evidence="5">
    <location>
        <begin position="590"/>
        <end position="601"/>
    </location>
</feature>
<dbReference type="Proteomes" id="UP000199409">
    <property type="component" value="Unassembled WGS sequence"/>
</dbReference>
<evidence type="ECO:0000313" key="10">
    <source>
        <dbReference type="Proteomes" id="UP000199409"/>
    </source>
</evidence>
<organism evidence="9 10">
    <name type="scientific">Desulfuromusa kysingii</name>
    <dbReference type="NCBI Taxonomy" id="37625"/>
    <lineage>
        <taxon>Bacteria</taxon>
        <taxon>Pseudomonadati</taxon>
        <taxon>Thermodesulfobacteriota</taxon>
        <taxon>Desulfuromonadia</taxon>
        <taxon>Desulfuromonadales</taxon>
        <taxon>Geopsychrobacteraceae</taxon>
        <taxon>Desulfuromusa</taxon>
    </lineage>
</organism>
<dbReference type="CDD" id="cd06225">
    <property type="entry name" value="HAMP"/>
    <property type="match status" value="1"/>
</dbReference>
<proteinExistence type="inferred from homology"/>
<dbReference type="PROSITE" id="PS50885">
    <property type="entry name" value="HAMP"/>
    <property type="match status" value="1"/>
</dbReference>
<dbReference type="PANTHER" id="PTHR43531:SF11">
    <property type="entry name" value="METHYL-ACCEPTING CHEMOTAXIS PROTEIN 3"/>
    <property type="match status" value="1"/>
</dbReference>
<dbReference type="GO" id="GO:0005886">
    <property type="term" value="C:plasma membrane"/>
    <property type="evidence" value="ECO:0007669"/>
    <property type="project" value="TreeGrafter"/>
</dbReference>
<evidence type="ECO:0000313" key="9">
    <source>
        <dbReference type="EMBL" id="SDZ95217.1"/>
    </source>
</evidence>
<sequence>MRPLSLRTKLISGGVLFPAVLLLGLFISFYVHEKNTALDSVVDKSRILARTVESTRMEMEDKWQQGLFSVAMLKDWADQGEQNKVLAAVPVVSAWNAAMRKAEEGGYIFKVPKFQPRNQDNTPNTMEARVLKLMKDQNLKEHYEINEGTNSVHYFRAVYLTETCLNCHGDPADSEKLWGNTAGVDPTGTRMENWKVGELHGAFEIIHSLDRADAALVSTLSWSGGLFILLLAVAGSLIALFTTKAVVNPVRESMKMIEGLEKGELDYRIKTERVDELGRLANSLNSFADNLRDEVLEAFNRLAHGDFSFQAKGLIAVPLANACQGLTGAMHTVQDASDQISSGAIQVSETSSSLANGATQQAAALEEISASMVEMNKQTTNNADNAAAANKLSDEARLAADKGNQQMQTMVSAMEEIKGSAQDISKIIKVIDEIAFQTNLLALNAAVEAARAGQHGKGFAVVAEEVRNLAVRSAKAAQETTALIQGSVDKTNNGSEIAHETAKSLDAIVTDVTKVSDLVAEIAAASHEQSLGISQVNEGLSQLDEVNQQTTSTSEESAAIAEQLSSQTADMQKMLQRFTLSDAGSRRTFTPPPKKTAPTPPRQMQHRPTPAPAASEWGGTPASAVIKLDDDDFGKY</sequence>
<keyword evidence="6" id="KW-0812">Transmembrane</keyword>
<dbReference type="FunFam" id="1.10.287.950:FF:000001">
    <property type="entry name" value="Methyl-accepting chemotaxis sensory transducer"/>
    <property type="match status" value="1"/>
</dbReference>
<dbReference type="InterPro" id="IPR003660">
    <property type="entry name" value="HAMP_dom"/>
</dbReference>
<dbReference type="PROSITE" id="PS50111">
    <property type="entry name" value="CHEMOTAXIS_TRANSDUC_2"/>
    <property type="match status" value="1"/>
</dbReference>
<dbReference type="InterPro" id="IPR051310">
    <property type="entry name" value="MCP_chemotaxis"/>
</dbReference>